<feature type="transmembrane region" description="Helical" evidence="1">
    <location>
        <begin position="164"/>
        <end position="183"/>
    </location>
</feature>
<keyword evidence="1" id="KW-0812">Transmembrane</keyword>
<protein>
    <recommendedName>
        <fullName evidence="4">DUF3592 domain-containing protein</fullName>
    </recommendedName>
</protein>
<dbReference type="EMBL" id="JAVREO010000004">
    <property type="protein sequence ID" value="MDT0266415.1"/>
    <property type="molecule type" value="Genomic_DNA"/>
</dbReference>
<comment type="caution">
    <text evidence="2">The sequence shown here is derived from an EMBL/GenBank/DDBJ whole genome shotgun (WGS) entry which is preliminary data.</text>
</comment>
<feature type="transmembrane region" description="Helical" evidence="1">
    <location>
        <begin position="71"/>
        <end position="95"/>
    </location>
</feature>
<accession>A0ABU2JN48</accession>
<proteinExistence type="predicted"/>
<evidence type="ECO:0000313" key="3">
    <source>
        <dbReference type="Proteomes" id="UP001183410"/>
    </source>
</evidence>
<feature type="transmembrane region" description="Helical" evidence="1">
    <location>
        <begin position="27"/>
        <end position="51"/>
    </location>
</feature>
<sequence length="291" mass="30785">MPAFPRRSPRPAASPDHGPARRRRARAWLVGLLPAAALLWAVAGYASVSFLDTLRLMATNDIGGWGDGTAGLVGGPTLFFAAALPASFLGFAVSWQATSAFSTFRAGALLGGAVTSGGTAAGLLAAWLASRWTAPRTVGEMVSEWDGGSADWGLVAWVAYHGPWLLPAGLGSAAAVTLLRLAATHRPGRRAATKAAEIREHGVRMPGTIARVDFTHTWIEGNPRFEVTVTYVGKYGPRQVTQPFVTRPLDAPTPGGQVDVWYDPLGEDGVVLVELTARSSDHRVIPSLFPR</sequence>
<name>A0ABU2JN48_9ACTN</name>
<dbReference type="Proteomes" id="UP001183410">
    <property type="component" value="Unassembled WGS sequence"/>
</dbReference>
<reference evidence="3" key="1">
    <citation type="submission" date="2023-07" db="EMBL/GenBank/DDBJ databases">
        <title>30 novel species of actinomycetes from the DSMZ collection.</title>
        <authorList>
            <person name="Nouioui I."/>
        </authorList>
    </citation>
    <scope>NUCLEOTIDE SEQUENCE [LARGE SCALE GENOMIC DNA]</scope>
    <source>
        <strain evidence="3">DSM 44915</strain>
    </source>
</reference>
<feature type="transmembrane region" description="Helical" evidence="1">
    <location>
        <begin position="107"/>
        <end position="129"/>
    </location>
</feature>
<evidence type="ECO:0000256" key="1">
    <source>
        <dbReference type="SAM" id="Phobius"/>
    </source>
</evidence>
<evidence type="ECO:0008006" key="4">
    <source>
        <dbReference type="Google" id="ProtNLM"/>
    </source>
</evidence>
<keyword evidence="1" id="KW-0472">Membrane</keyword>
<keyword evidence="3" id="KW-1185">Reference proteome</keyword>
<gene>
    <name evidence="2" type="ORF">RM844_08910</name>
</gene>
<evidence type="ECO:0000313" key="2">
    <source>
        <dbReference type="EMBL" id="MDT0266415.1"/>
    </source>
</evidence>
<dbReference type="RefSeq" id="WP_311666432.1">
    <property type="nucleotide sequence ID" value="NZ_JAVREO010000004.1"/>
</dbReference>
<keyword evidence="1" id="KW-1133">Transmembrane helix</keyword>
<organism evidence="2 3">
    <name type="scientific">Streptomyces chisholmiae</name>
    <dbReference type="NCBI Taxonomy" id="3075540"/>
    <lineage>
        <taxon>Bacteria</taxon>
        <taxon>Bacillati</taxon>
        <taxon>Actinomycetota</taxon>
        <taxon>Actinomycetes</taxon>
        <taxon>Kitasatosporales</taxon>
        <taxon>Streptomycetaceae</taxon>
        <taxon>Streptomyces</taxon>
    </lineage>
</organism>